<comment type="similarity">
    <text evidence="2">Belongs to the glycosyltransferase 15 family.</text>
</comment>
<evidence type="ECO:0000256" key="1">
    <source>
        <dbReference type="ARBA" id="ARBA00004606"/>
    </source>
</evidence>
<keyword evidence="5" id="KW-0735">Signal-anchor</keyword>
<evidence type="ECO:0000256" key="3">
    <source>
        <dbReference type="ARBA" id="ARBA00022676"/>
    </source>
</evidence>
<feature type="active site" description="Nucleophile" evidence="6">
    <location>
        <position position="330"/>
    </location>
</feature>
<dbReference type="GO" id="GO:0000026">
    <property type="term" value="F:alpha-1,2-mannosyltransferase activity"/>
    <property type="evidence" value="ECO:0007669"/>
    <property type="project" value="TreeGrafter"/>
</dbReference>
<accession>A0A4P9ZDH1</accession>
<dbReference type="EMBL" id="ML004470">
    <property type="protein sequence ID" value="RKP29950.1"/>
    <property type="molecule type" value="Genomic_DNA"/>
</dbReference>
<evidence type="ECO:0000313" key="7">
    <source>
        <dbReference type="EMBL" id="RKP29950.1"/>
    </source>
</evidence>
<dbReference type="PANTHER" id="PTHR31121">
    <property type="entry name" value="ALPHA-1,2 MANNOSYLTRANSFERASE KTR1"/>
    <property type="match status" value="1"/>
</dbReference>
<dbReference type="SUPFAM" id="SSF53448">
    <property type="entry name" value="Nucleotide-diphospho-sugar transferases"/>
    <property type="match status" value="1"/>
</dbReference>
<dbReference type="InterPro" id="IPR029044">
    <property type="entry name" value="Nucleotide-diphossugar_trans"/>
</dbReference>
<dbReference type="AlphaFoldDB" id="A0A4P9ZDH1"/>
<organism evidence="7 8">
    <name type="scientific">Metschnikowia bicuspidata</name>
    <dbReference type="NCBI Taxonomy" id="27322"/>
    <lineage>
        <taxon>Eukaryota</taxon>
        <taxon>Fungi</taxon>
        <taxon>Dikarya</taxon>
        <taxon>Ascomycota</taxon>
        <taxon>Saccharomycotina</taxon>
        <taxon>Pichiomycetes</taxon>
        <taxon>Metschnikowiaceae</taxon>
        <taxon>Metschnikowia</taxon>
    </lineage>
</organism>
<dbReference type="GO" id="GO:0006487">
    <property type="term" value="P:protein N-linked glycosylation"/>
    <property type="evidence" value="ECO:0007669"/>
    <property type="project" value="TreeGrafter"/>
</dbReference>
<dbReference type="PANTHER" id="PTHR31121:SF2">
    <property type="entry name" value="MANNOSYLTRANSFERASE KTR5-RELATED"/>
    <property type="match status" value="1"/>
</dbReference>
<dbReference type="GO" id="GO:0000032">
    <property type="term" value="P:cell wall mannoprotein biosynthetic process"/>
    <property type="evidence" value="ECO:0007669"/>
    <property type="project" value="TreeGrafter"/>
</dbReference>
<evidence type="ECO:0000256" key="2">
    <source>
        <dbReference type="ARBA" id="ARBA00007677"/>
    </source>
</evidence>
<dbReference type="GO" id="GO:0005794">
    <property type="term" value="C:Golgi apparatus"/>
    <property type="evidence" value="ECO:0007669"/>
    <property type="project" value="TreeGrafter"/>
</dbReference>
<keyword evidence="3" id="KW-0328">Glycosyltransferase</keyword>
<keyword evidence="4 7" id="KW-0808">Transferase</keyword>
<dbReference type="GO" id="GO:0016020">
    <property type="term" value="C:membrane"/>
    <property type="evidence" value="ECO:0007669"/>
    <property type="project" value="UniProtKB-SubCell"/>
</dbReference>
<dbReference type="InterPro" id="IPR002685">
    <property type="entry name" value="Glyco_trans_15"/>
</dbReference>
<gene>
    <name evidence="7" type="ORF">METBISCDRAFT_17426</name>
</gene>
<reference evidence="8" key="1">
    <citation type="journal article" date="2018" name="Nat. Microbiol.">
        <title>Leveraging single-cell genomics to expand the fungal tree of life.</title>
        <authorList>
            <person name="Ahrendt S.R."/>
            <person name="Quandt C.A."/>
            <person name="Ciobanu D."/>
            <person name="Clum A."/>
            <person name="Salamov A."/>
            <person name="Andreopoulos B."/>
            <person name="Cheng J.F."/>
            <person name="Woyke T."/>
            <person name="Pelin A."/>
            <person name="Henrissat B."/>
            <person name="Reynolds N.K."/>
            <person name="Benny G.L."/>
            <person name="Smith M.E."/>
            <person name="James T.Y."/>
            <person name="Grigoriev I.V."/>
        </authorList>
    </citation>
    <scope>NUCLEOTIDE SEQUENCE [LARGE SCALE GENOMIC DNA]</scope>
    <source>
        <strain evidence="8">Baker2002</strain>
    </source>
</reference>
<evidence type="ECO:0000256" key="5">
    <source>
        <dbReference type="ARBA" id="ARBA00022968"/>
    </source>
</evidence>
<evidence type="ECO:0000256" key="6">
    <source>
        <dbReference type="PIRSR" id="PIRSR018153-1"/>
    </source>
</evidence>
<dbReference type="PIRSF" id="PIRSF018153">
    <property type="entry name" value="Glyco_trans_15"/>
    <property type="match status" value="1"/>
</dbReference>
<evidence type="ECO:0000313" key="8">
    <source>
        <dbReference type="Proteomes" id="UP000268321"/>
    </source>
</evidence>
<proteinExistence type="inferred from homology"/>
<protein>
    <submittedName>
        <fullName evidence="7">Glycosyl transferase</fullName>
    </submittedName>
</protein>
<dbReference type="OrthoDB" id="439943at2759"/>
<name>A0A4P9ZDH1_9ASCO</name>
<dbReference type="Gene3D" id="3.90.550.10">
    <property type="entry name" value="Spore Coat Polysaccharide Biosynthesis Protein SpsA, Chain A"/>
    <property type="match status" value="1"/>
</dbReference>
<evidence type="ECO:0000256" key="4">
    <source>
        <dbReference type="ARBA" id="ARBA00022679"/>
    </source>
</evidence>
<keyword evidence="8" id="KW-1185">Reference proteome</keyword>
<keyword evidence="5" id="KW-0812">Transmembrane</keyword>
<dbReference type="Proteomes" id="UP000268321">
    <property type="component" value="Unassembled WGS sequence"/>
</dbReference>
<sequence>MHVIREWRDAGDLINYSDNQNSRLSRKNLASRLDFPFETGCRAIDASGERASATLVMLTRNSELDNVVSSMRSIERHFNQWFGYPWTFLNDEEFSALFREEVQKHTKSKVEFGTVPAENWNFPTDVDKETLDEYIQSQGDREVLYGNIESYHKMCRFYSGHFYDHPLVQKRDWYWRVEPDVQLFCDLTYDPFVEMAKHNKKYGFNVVLEELYYTIPSLFLETKTFIAANGIKLKSAWDIVVNQYQTLVDKTGFSYFNWKNHDDLRQQVQRNLILNRILKQESKTDKDLAKIQKFKNARNVFKDAYKMPGLMLDMIHDEEYNLCHFWSNFEIARTDLFLLQTYQDYFKHLERVGGFYKERWGDAPVHSLAVAMILSKEELHYFRDIGYQHSSLGHCPNNAPGKQLPYVSGGFDDYAPELWYSIFLRGSQPDAPVKNGIGCRCECPRGFKSIEDTSSVCVKRYAQVLSDDYTPFRAIEMEALQAQVEKEIDEYLAAGGTLGDADQFPKSEKRMPFVRGQ</sequence>
<comment type="subcellular location">
    <subcellularLocation>
        <location evidence="1">Membrane</location>
        <topology evidence="1">Single-pass type II membrane protein</topology>
    </subcellularLocation>
</comment>
<dbReference type="Pfam" id="PF01793">
    <property type="entry name" value="Glyco_transf_15"/>
    <property type="match status" value="2"/>
</dbReference>